<gene>
    <name evidence="4" type="ORF">RS130_00270</name>
</gene>
<dbReference type="Pfam" id="PF22666">
    <property type="entry name" value="Glyco_hydro_2_N2"/>
    <property type="match status" value="1"/>
</dbReference>
<sequence length="1243" mass="139625">MVNNRDPFKMIKQINETLTPKDKKQPKRALSKHGRFSICALSFLILSACTGVEEISTADSGAEPLKEKGRLALSLNSEQFYQAPAEVLKANFKTPPEQVNPWVYWYWVSDHISKTGIEKDLAAMQKAGINTALIGIIHLKDEQGEVKALSAPWWDHVRFAIKKAAEYNIDIGLFNSPGWSQSGGPWVTLDKSMRYLDSSEHQVVGPKQLHMALNAPEVKGLKSNSADFYQDVRIVAFKTPIYEQDKLTASNSEISISNPITNTLLKNQAVDALFDGDRSTIYNLPQEVLNHQRKGTRSGGQLQIDLVHPTAFQARSLEIYPYKTLKTTVTLSAKNKAGVFEEIKTFEMQRPRDMAAIGPDHDAPITVTFPAVDAKHFRLTFNGFHRWRSDKPTDQVGFKDIVLSKAYKLERYAEKKLAKVFPNPMPKFDTYQWPMSTDVSDPALLVAADEVIDITKHVKDGHLTWQAPAGDWKIVRYFMRPTGTQNGPSSGPARGPEIDKLSKEIAQFHFDAYIGKFIESMPAADRTALKYAVVDSYEKGAQNWSDGFAEKFEQRYGYDPVPFLPVYSGRAVNSVAQSERFLWDVRRLVADGVAYEYTAGLRERAHQHELKLWLENYGHWGFPAEFLQYGGQADIVSGEFWASGNLGAIELKAASSAAHIYGQKTVMSESFTSGRDTSFKNHPWNFKKRGDWSFVEGINHTLLHVYIHQAYDDRFPGVNAWFGSEFNRNNTWFDFMGSWLDYIKRANYMMQQGKYVADIMYFIGEDAPKMTGEINPAVPEGYSYDFINAEVILERLTVKNGYFHLPDGMRFKLLVLPNLTAMRPAVLTKIQQLVKQGGTIYGPKPQHSPSLENYPIADQTVRQTANSLWQNIDGETVTQSSYGKGQVFYIASKSAELSSVLSAINTPADLKGLPEDVIWSHRSSDTHDIYFIANQSEQSLDINPSFRINHATGSAASSAHMQPQRWNAVTGDIVDIAQFELTDNNTRIQTPMTLEGLESSFLVFEKSPTAEQASHKVSIKSINKEQKNMFLPSMFNQDGTTTIDVSENGVYQVTTTDNVKRTLKVDDIPTPLILNKPWQLRFEQNRDVPNTLTLNQLTSLTTLASQALQHYSGKISYQTTFSLDENMLSDDQTLELDLGEVGVIARVNLNGKDLGELWSRPLTVDITDAAQFGNNTLTVEVATTWLNRMVGDLKYPEKFPDSKAVKNFNTDVTFTTKLSAQTPLQPSGLLGPVSIRPIHALRF</sequence>
<keyword evidence="5" id="KW-1185">Reference proteome</keyword>
<proteinExistence type="predicted"/>
<dbReference type="RefSeq" id="WP_316024260.1">
    <property type="nucleotide sequence ID" value="NZ_JAWDIO010000001.1"/>
</dbReference>
<evidence type="ECO:0000313" key="5">
    <source>
        <dbReference type="Proteomes" id="UP001247805"/>
    </source>
</evidence>
<dbReference type="GO" id="GO:0016787">
    <property type="term" value="F:hydrolase activity"/>
    <property type="evidence" value="ECO:0007669"/>
    <property type="project" value="UniProtKB-KW"/>
</dbReference>
<dbReference type="PANTHER" id="PTHR43817:SF1">
    <property type="entry name" value="HYDROLASE, FAMILY 43, PUTATIVE (AFU_ORTHOLOGUE AFUA_3G01660)-RELATED"/>
    <property type="match status" value="1"/>
</dbReference>
<reference evidence="4 5" key="1">
    <citation type="submission" date="2023-10" db="EMBL/GenBank/DDBJ databases">
        <title>Glaciecola aquimarina strain GGW-M5 nov., isolated from a coastal seawater.</title>
        <authorList>
            <person name="Bayburt H."/>
            <person name="Kim J.M."/>
            <person name="Choi B.J."/>
            <person name="Jeon C.O."/>
        </authorList>
    </citation>
    <scope>NUCLEOTIDE SEQUENCE [LARGE SCALE GENOMIC DNA]</scope>
    <source>
        <strain evidence="4 5">KCTC 32108</strain>
    </source>
</reference>
<dbReference type="InterPro" id="IPR054593">
    <property type="entry name" value="Beta-mannosidase-like_N2"/>
</dbReference>
<evidence type="ECO:0000256" key="2">
    <source>
        <dbReference type="ARBA" id="ARBA00022801"/>
    </source>
</evidence>
<dbReference type="SUPFAM" id="SSF49785">
    <property type="entry name" value="Galactose-binding domain-like"/>
    <property type="match status" value="1"/>
</dbReference>
<comment type="caution">
    <text evidence="4">The sequence shown here is derived from an EMBL/GenBank/DDBJ whole genome shotgun (WGS) entry which is preliminary data.</text>
</comment>
<dbReference type="NCBIfam" id="NF045579">
    <property type="entry name" value="rhamnoside_JR"/>
    <property type="match status" value="1"/>
</dbReference>
<evidence type="ECO:0000256" key="1">
    <source>
        <dbReference type="ARBA" id="ARBA00022729"/>
    </source>
</evidence>
<dbReference type="Gene3D" id="2.60.120.260">
    <property type="entry name" value="Galactose-binding domain-like"/>
    <property type="match status" value="1"/>
</dbReference>
<dbReference type="InterPro" id="IPR008979">
    <property type="entry name" value="Galactose-bd-like_sf"/>
</dbReference>
<protein>
    <submittedName>
        <fullName evidence="4">Glycosyl hydrolase</fullName>
    </submittedName>
</protein>
<feature type="domain" description="Beta-mannosidase-like galactose-binding" evidence="3">
    <location>
        <begin position="1115"/>
        <end position="1200"/>
    </location>
</feature>
<accession>A0ABU3SRC3</accession>
<dbReference type="CDD" id="cd03143">
    <property type="entry name" value="A4_beta-galactosidase_middle_domain"/>
    <property type="match status" value="1"/>
</dbReference>
<name>A0ABU3SRC3_9ALTE</name>
<keyword evidence="1" id="KW-0732">Signal</keyword>
<dbReference type="Proteomes" id="UP001247805">
    <property type="component" value="Unassembled WGS sequence"/>
</dbReference>
<dbReference type="Pfam" id="PF17132">
    <property type="entry name" value="Glyco_hydro_106"/>
    <property type="match status" value="1"/>
</dbReference>
<keyword evidence="2 4" id="KW-0378">Hydrolase</keyword>
<evidence type="ECO:0000259" key="3">
    <source>
        <dbReference type="Pfam" id="PF22666"/>
    </source>
</evidence>
<dbReference type="PANTHER" id="PTHR43817">
    <property type="entry name" value="GLYCOSYL HYDROLASE"/>
    <property type="match status" value="1"/>
</dbReference>
<organism evidence="4 5">
    <name type="scientific">Paraglaciecola aquimarina</name>
    <dbReference type="NCBI Taxonomy" id="1235557"/>
    <lineage>
        <taxon>Bacteria</taxon>
        <taxon>Pseudomonadati</taxon>
        <taxon>Pseudomonadota</taxon>
        <taxon>Gammaproteobacteria</taxon>
        <taxon>Alteromonadales</taxon>
        <taxon>Alteromonadaceae</taxon>
        <taxon>Paraglaciecola</taxon>
    </lineage>
</organism>
<dbReference type="EMBL" id="JAWDIO010000001">
    <property type="protein sequence ID" value="MDU0352546.1"/>
    <property type="molecule type" value="Genomic_DNA"/>
</dbReference>
<evidence type="ECO:0000313" key="4">
    <source>
        <dbReference type="EMBL" id="MDU0352546.1"/>
    </source>
</evidence>